<dbReference type="CDD" id="cd11614">
    <property type="entry name" value="SAF_CpaB_FlgA_like"/>
    <property type="match status" value="1"/>
</dbReference>
<keyword evidence="1" id="KW-0812">Transmembrane</keyword>
<dbReference type="Pfam" id="PF08666">
    <property type="entry name" value="SAF"/>
    <property type="match status" value="1"/>
</dbReference>
<dbReference type="AlphaFoldDB" id="A0A6J6E5V1"/>
<evidence type="ECO:0000256" key="1">
    <source>
        <dbReference type="SAM" id="Phobius"/>
    </source>
</evidence>
<gene>
    <name evidence="3" type="ORF">UFOPK1591_01226</name>
</gene>
<name>A0A6J6E5V1_9ZZZZ</name>
<feature type="domain" description="SAF" evidence="2">
    <location>
        <begin position="45"/>
        <end position="107"/>
    </location>
</feature>
<dbReference type="SMART" id="SM00858">
    <property type="entry name" value="SAF"/>
    <property type="match status" value="1"/>
</dbReference>
<sequence>MKFPSASPSASPRRRIDLRLVVGILLVVSSTAGAYLYLSSANSTVDMYLARETLLAGDAIRESDLELVAVSVSSLGDTYLAAGKLPDGAVATRAIASGELVPARAVGSVASVTSARLVVAVAEGLPADTLPGTSIDVWATTRDPYSASPSSSSIVVAGATFVRALETDAYAMENETRIELMIPRAALRGLLGAQGDGASLIAVPTVSQAG</sequence>
<organism evidence="3">
    <name type="scientific">freshwater metagenome</name>
    <dbReference type="NCBI Taxonomy" id="449393"/>
    <lineage>
        <taxon>unclassified sequences</taxon>
        <taxon>metagenomes</taxon>
        <taxon>ecological metagenomes</taxon>
    </lineage>
</organism>
<evidence type="ECO:0000259" key="2">
    <source>
        <dbReference type="SMART" id="SM00858"/>
    </source>
</evidence>
<accession>A0A6J6E5V1</accession>
<proteinExistence type="predicted"/>
<evidence type="ECO:0000313" key="3">
    <source>
        <dbReference type="EMBL" id="CAB4569643.1"/>
    </source>
</evidence>
<reference evidence="3" key="1">
    <citation type="submission" date="2020-05" db="EMBL/GenBank/DDBJ databases">
        <authorList>
            <person name="Chiriac C."/>
            <person name="Salcher M."/>
            <person name="Ghai R."/>
            <person name="Kavagutti S V."/>
        </authorList>
    </citation>
    <scope>NUCLEOTIDE SEQUENCE</scope>
</reference>
<dbReference type="EMBL" id="CAEZTD010000113">
    <property type="protein sequence ID" value="CAB4569643.1"/>
    <property type="molecule type" value="Genomic_DNA"/>
</dbReference>
<dbReference type="InterPro" id="IPR013974">
    <property type="entry name" value="SAF"/>
</dbReference>
<feature type="transmembrane region" description="Helical" evidence="1">
    <location>
        <begin position="20"/>
        <end position="38"/>
    </location>
</feature>
<protein>
    <submittedName>
        <fullName evidence="3">Unannotated protein</fullName>
    </submittedName>
</protein>
<keyword evidence="1" id="KW-1133">Transmembrane helix</keyword>
<keyword evidence="1" id="KW-0472">Membrane</keyword>